<organism evidence="1 2">
    <name type="scientific">Anaplasma phagocytophilum str. NCH-1</name>
    <dbReference type="NCBI Taxonomy" id="1359161"/>
    <lineage>
        <taxon>Bacteria</taxon>
        <taxon>Pseudomonadati</taxon>
        <taxon>Pseudomonadota</taxon>
        <taxon>Alphaproteobacteria</taxon>
        <taxon>Rickettsiales</taxon>
        <taxon>Anaplasmataceae</taxon>
        <taxon>Anaplasma</taxon>
        <taxon>phagocytophilum group</taxon>
    </lineage>
</organism>
<reference evidence="1 2" key="1">
    <citation type="submission" date="2015-01" db="EMBL/GenBank/DDBJ databases">
        <title>Genome Sequencing of Rickettsiales.</title>
        <authorList>
            <person name="Daugherty S.C."/>
            <person name="Su Q."/>
            <person name="Abolude K."/>
            <person name="Beier-Sexton M."/>
            <person name="Carlyon J.A."/>
            <person name="Carter R."/>
            <person name="Day N.P."/>
            <person name="Dumler S.J."/>
            <person name="Dyachenko V."/>
            <person name="Godinez A."/>
            <person name="Kurtti T.J."/>
            <person name="Lichay M."/>
            <person name="Mullins K.E."/>
            <person name="Ott S."/>
            <person name="Pappas-Brown V."/>
            <person name="Paris D.H."/>
            <person name="Patel P."/>
            <person name="Richards A.L."/>
            <person name="Sadzewicz L."/>
            <person name="Sears K."/>
            <person name="Seidman D."/>
            <person name="Sengamalay N."/>
            <person name="Stenos J."/>
            <person name="Tallon L.J."/>
            <person name="Vincent G."/>
            <person name="Fraser C.M."/>
            <person name="Munderloh U."/>
            <person name="Dunning-Hotopp J.C."/>
        </authorList>
    </citation>
    <scope>NUCLEOTIDE SEQUENCE [LARGE SCALE GENOMIC DNA]</scope>
    <source>
        <strain evidence="1 2">NCH-1</strain>
    </source>
</reference>
<dbReference type="PATRIC" id="fig|1359161.3.peg.1026"/>
<evidence type="ECO:0000313" key="1">
    <source>
        <dbReference type="EMBL" id="KJV65329.1"/>
    </source>
</evidence>
<comment type="caution">
    <text evidence="1">The sequence shown here is derived from an EMBL/GenBank/DDBJ whole genome shotgun (WGS) entry which is preliminary data.</text>
</comment>
<evidence type="ECO:0000313" key="2">
    <source>
        <dbReference type="Proteomes" id="UP000033754"/>
    </source>
</evidence>
<name>A0A0F3NEI0_ANAPH</name>
<sequence length="38" mass="4240">MSAVSICTTHHFYRQHRPLVCAASADFPDAHVLSRNLS</sequence>
<dbReference type="AlphaFoldDB" id="A0A0F3NEI0"/>
<dbReference type="EMBL" id="LANT01000006">
    <property type="protein sequence ID" value="KJV65329.1"/>
    <property type="molecule type" value="Genomic_DNA"/>
</dbReference>
<dbReference type="Proteomes" id="UP000033754">
    <property type="component" value="Unassembled WGS sequence"/>
</dbReference>
<protein>
    <submittedName>
        <fullName evidence="1">Uncharacterized protein</fullName>
    </submittedName>
</protein>
<gene>
    <name evidence="1" type="ORF">EPHNCH_0914</name>
</gene>
<proteinExistence type="predicted"/>
<accession>A0A0F3NEI0</accession>